<dbReference type="CDD" id="cd14066">
    <property type="entry name" value="STKc_IRAK"/>
    <property type="match status" value="1"/>
</dbReference>
<evidence type="ECO:0008006" key="25">
    <source>
        <dbReference type="Google" id="ProtNLM"/>
    </source>
</evidence>
<organism evidence="23 24">
    <name type="scientific">Capsella rubella</name>
    <dbReference type="NCBI Taxonomy" id="81985"/>
    <lineage>
        <taxon>Eukaryota</taxon>
        <taxon>Viridiplantae</taxon>
        <taxon>Streptophyta</taxon>
        <taxon>Embryophyta</taxon>
        <taxon>Tracheophyta</taxon>
        <taxon>Spermatophyta</taxon>
        <taxon>Magnoliopsida</taxon>
        <taxon>eudicotyledons</taxon>
        <taxon>Gunneridae</taxon>
        <taxon>Pentapetalae</taxon>
        <taxon>rosids</taxon>
        <taxon>malvids</taxon>
        <taxon>Brassicales</taxon>
        <taxon>Brassicaceae</taxon>
        <taxon>Camelineae</taxon>
        <taxon>Capsella</taxon>
    </lineage>
</organism>
<dbReference type="GO" id="GO:0042742">
    <property type="term" value="P:defense response to bacterium"/>
    <property type="evidence" value="ECO:0007669"/>
    <property type="project" value="TreeGrafter"/>
</dbReference>
<dbReference type="InterPro" id="IPR002902">
    <property type="entry name" value="GNK2"/>
</dbReference>
<keyword evidence="4" id="KW-0808">Transferase</keyword>
<evidence type="ECO:0000256" key="18">
    <source>
        <dbReference type="SAM" id="MobiDB-lite"/>
    </source>
</evidence>
<dbReference type="GO" id="GO:0004674">
    <property type="term" value="F:protein serine/threonine kinase activity"/>
    <property type="evidence" value="ECO:0007669"/>
    <property type="project" value="UniProtKB-KW"/>
</dbReference>
<evidence type="ECO:0000256" key="8">
    <source>
        <dbReference type="ARBA" id="ARBA00022741"/>
    </source>
</evidence>
<dbReference type="Gene3D" id="1.10.510.10">
    <property type="entry name" value="Transferase(Phosphotransferase) domain 1"/>
    <property type="match status" value="1"/>
</dbReference>
<feature type="transmembrane region" description="Helical" evidence="19">
    <location>
        <begin position="281"/>
        <end position="304"/>
    </location>
</feature>
<evidence type="ECO:0000256" key="20">
    <source>
        <dbReference type="SAM" id="SignalP"/>
    </source>
</evidence>
<keyword evidence="6 20" id="KW-0732">Signal</keyword>
<dbReference type="CDD" id="cd23509">
    <property type="entry name" value="Gnk2-like"/>
    <property type="match status" value="2"/>
</dbReference>
<evidence type="ECO:0000256" key="15">
    <source>
        <dbReference type="ARBA" id="ARBA00047558"/>
    </source>
</evidence>
<name>R0FA04_9BRAS</name>
<dbReference type="Pfam" id="PF07714">
    <property type="entry name" value="PK_Tyr_Ser-Thr"/>
    <property type="match status" value="1"/>
</dbReference>
<dbReference type="PROSITE" id="PS00108">
    <property type="entry name" value="PROTEIN_KINASE_ST"/>
    <property type="match status" value="1"/>
</dbReference>
<evidence type="ECO:0000256" key="16">
    <source>
        <dbReference type="ARBA" id="ARBA00047951"/>
    </source>
</evidence>
<dbReference type="PROSITE" id="PS51473">
    <property type="entry name" value="GNK2"/>
    <property type="match status" value="2"/>
</dbReference>
<dbReference type="EMBL" id="KB870811">
    <property type="protein sequence ID" value="EOA18842.1"/>
    <property type="molecule type" value="Genomic_DNA"/>
</dbReference>
<dbReference type="PANTHER" id="PTHR27002:SF1001">
    <property type="entry name" value="CYSTEINE-RICH RECEPTOR-LIKE PROTEIN KINASE 10-RELATED"/>
    <property type="match status" value="1"/>
</dbReference>
<keyword evidence="24" id="KW-1185">Reference proteome</keyword>
<keyword evidence="7" id="KW-0677">Repeat</keyword>
<dbReference type="Proteomes" id="UP000029121">
    <property type="component" value="Unassembled WGS sequence"/>
</dbReference>
<dbReference type="Gene3D" id="3.30.430.20">
    <property type="entry name" value="Gnk2 domain, C-X8-C-X2-C motif"/>
    <property type="match status" value="2"/>
</dbReference>
<evidence type="ECO:0000256" key="3">
    <source>
        <dbReference type="ARBA" id="ARBA00022553"/>
    </source>
</evidence>
<dbReference type="OrthoDB" id="688481at2759"/>
<evidence type="ECO:0000256" key="17">
    <source>
        <dbReference type="PROSITE-ProRule" id="PRU10141"/>
    </source>
</evidence>
<dbReference type="InterPro" id="IPR001245">
    <property type="entry name" value="Ser-Thr/Tyr_kinase_cat_dom"/>
</dbReference>
<dbReference type="InterPro" id="IPR000719">
    <property type="entry name" value="Prot_kinase_dom"/>
</dbReference>
<dbReference type="PANTHER" id="PTHR27002">
    <property type="entry name" value="RECEPTOR-LIKE SERINE/THREONINE-PROTEIN KINASE SD1-8"/>
    <property type="match status" value="1"/>
</dbReference>
<protein>
    <recommendedName>
        <fullName evidence="25">Cysteine-rich receptor-like protein kinase 10</fullName>
    </recommendedName>
</protein>
<evidence type="ECO:0000259" key="22">
    <source>
        <dbReference type="PROSITE" id="PS51473"/>
    </source>
</evidence>
<dbReference type="FunFam" id="1.10.510.10:FF:000129">
    <property type="entry name" value="cysteine-rich receptor-like protein kinase 10"/>
    <property type="match status" value="1"/>
</dbReference>
<sequence>MHSYASLIFLLFFSFLTSFGAYAKDPNFLYHSCPNTTTYSRNSTYSTNLIALLSSLSSRNASYTTGFQNATEGKSPDRVTGLFLCRGDFSPEVCRSCVAFSVNQTLTMCPDARRAVLYYEECMLRYSDNNIMSTLSFGGGYILLNANNISSNLEDRFGDLVSSTMNQAAVEAASSPRKFNATKAKWTTLQSLYVLVQCTPNLRRQDCLSCLQYSINGMALNSMGGRLLYPSCSSRYELSPFYNETSVSTQPHQQALPPLLPPSASPVASPPRSGKGGNSNMLVVAIVVPIIVAVLLFIAGYCFLAKRAHKNSDTQQAFDGDDITTEESLQLDYRTIQAATNNYSENNKIGRGGFGEVYKGTLSNGSEVAVKRLSKSSGQGDTEFKNEVVVVAKLQHRNLVRLLGFSLEREERILVYEYVPNKSLDYFLFDPTKQAQLDWTRRYKIIGGIARGILYLHQDSRLTIIHRDLKASNILLDKDMNPKITDFGMARIFGLDQTQENTSRIVGTYGYMSPEYAMHGQFSMKSDVYSFGVLVLEIISGKKNNSFYGTNGTHDLLTYAWRLWSNGPVLDLVDPMIVENCQKSEVIRCIHIGLLCVQEDPVERPTMPAIFMMLTSNTVTLQVPRQPGFFVQSRLEQDPLDSDQSTTSKYVSGSVNDSSITDLYPR</sequence>
<feature type="binding site" evidence="17">
    <location>
        <position position="371"/>
    </location>
    <ligand>
        <name>ATP</name>
        <dbReference type="ChEBI" id="CHEBI:30616"/>
    </ligand>
</feature>
<keyword evidence="14" id="KW-0325">Glycoprotein</keyword>
<keyword evidence="13" id="KW-0675">Receptor</keyword>
<dbReference type="InterPro" id="IPR008271">
    <property type="entry name" value="Ser/Thr_kinase_AS"/>
</dbReference>
<evidence type="ECO:0000256" key="13">
    <source>
        <dbReference type="ARBA" id="ARBA00023170"/>
    </source>
</evidence>
<evidence type="ECO:0000256" key="9">
    <source>
        <dbReference type="ARBA" id="ARBA00022777"/>
    </source>
</evidence>
<dbReference type="Pfam" id="PF01657">
    <property type="entry name" value="Stress-antifung"/>
    <property type="match status" value="2"/>
</dbReference>
<keyword evidence="9" id="KW-0418">Kinase</keyword>
<feature type="domain" description="Gnk2-homologous" evidence="22">
    <location>
        <begin position="27"/>
        <end position="131"/>
    </location>
</feature>
<proteinExistence type="predicted"/>
<dbReference type="FunFam" id="3.30.430.20:FF:000003">
    <property type="entry name" value="Cysteine-rich RLK (RECEPTOR-like protein kinase) 10"/>
    <property type="match status" value="1"/>
</dbReference>
<comment type="catalytic activity">
    <reaction evidence="15">
        <text>L-seryl-[protein] + ATP = O-phospho-L-seryl-[protein] + ADP + H(+)</text>
        <dbReference type="Rhea" id="RHEA:17989"/>
        <dbReference type="Rhea" id="RHEA-COMP:9863"/>
        <dbReference type="Rhea" id="RHEA-COMP:11604"/>
        <dbReference type="ChEBI" id="CHEBI:15378"/>
        <dbReference type="ChEBI" id="CHEBI:29999"/>
        <dbReference type="ChEBI" id="CHEBI:30616"/>
        <dbReference type="ChEBI" id="CHEBI:83421"/>
        <dbReference type="ChEBI" id="CHEBI:456216"/>
    </reaction>
</comment>
<dbReference type="InterPro" id="IPR011009">
    <property type="entry name" value="Kinase-like_dom_sf"/>
</dbReference>
<keyword evidence="12 19" id="KW-0472">Membrane</keyword>
<accession>R0FA04</accession>
<dbReference type="KEGG" id="crb:17879464"/>
<evidence type="ECO:0000256" key="10">
    <source>
        <dbReference type="ARBA" id="ARBA00022840"/>
    </source>
</evidence>
<dbReference type="PROSITE" id="PS50011">
    <property type="entry name" value="PROTEIN_KINASE_DOM"/>
    <property type="match status" value="1"/>
</dbReference>
<keyword evidence="11 19" id="KW-1133">Transmembrane helix</keyword>
<gene>
    <name evidence="23" type="ORF">CARUB_v10007464mg</name>
</gene>
<keyword evidence="10 17" id="KW-0067">ATP-binding</keyword>
<dbReference type="SMART" id="SM00220">
    <property type="entry name" value="S_TKc"/>
    <property type="match status" value="1"/>
</dbReference>
<evidence type="ECO:0000256" key="14">
    <source>
        <dbReference type="ARBA" id="ARBA00023180"/>
    </source>
</evidence>
<evidence type="ECO:0000313" key="23">
    <source>
        <dbReference type="EMBL" id="EOA18842.1"/>
    </source>
</evidence>
<dbReference type="SUPFAM" id="SSF56112">
    <property type="entry name" value="Protein kinase-like (PK-like)"/>
    <property type="match status" value="1"/>
</dbReference>
<feature type="domain" description="Gnk2-homologous" evidence="22">
    <location>
        <begin position="137"/>
        <end position="241"/>
    </location>
</feature>
<feature type="signal peptide" evidence="20">
    <location>
        <begin position="1"/>
        <end position="23"/>
    </location>
</feature>
<dbReference type="FunFam" id="3.30.200.20:FF:000142">
    <property type="entry name" value="Cysteine-rich receptor-like protein kinase 10"/>
    <property type="match status" value="1"/>
</dbReference>
<dbReference type="InterPro" id="IPR017441">
    <property type="entry name" value="Protein_kinase_ATP_BS"/>
</dbReference>
<evidence type="ECO:0000256" key="5">
    <source>
        <dbReference type="ARBA" id="ARBA00022692"/>
    </source>
</evidence>
<comment type="catalytic activity">
    <reaction evidence="16">
        <text>L-threonyl-[protein] + ATP = O-phospho-L-threonyl-[protein] + ADP + H(+)</text>
        <dbReference type="Rhea" id="RHEA:46608"/>
        <dbReference type="Rhea" id="RHEA-COMP:11060"/>
        <dbReference type="Rhea" id="RHEA-COMP:11605"/>
        <dbReference type="ChEBI" id="CHEBI:15378"/>
        <dbReference type="ChEBI" id="CHEBI:30013"/>
        <dbReference type="ChEBI" id="CHEBI:30616"/>
        <dbReference type="ChEBI" id="CHEBI:61977"/>
        <dbReference type="ChEBI" id="CHEBI:456216"/>
    </reaction>
</comment>
<evidence type="ECO:0000256" key="19">
    <source>
        <dbReference type="SAM" id="Phobius"/>
    </source>
</evidence>
<evidence type="ECO:0000259" key="21">
    <source>
        <dbReference type="PROSITE" id="PS50011"/>
    </source>
</evidence>
<feature type="region of interest" description="Disordered" evidence="18">
    <location>
        <begin position="252"/>
        <end position="274"/>
    </location>
</feature>
<evidence type="ECO:0000313" key="24">
    <source>
        <dbReference type="Proteomes" id="UP000029121"/>
    </source>
</evidence>
<evidence type="ECO:0000256" key="12">
    <source>
        <dbReference type="ARBA" id="ARBA00023136"/>
    </source>
</evidence>
<comment type="subcellular location">
    <subcellularLocation>
        <location evidence="1">Membrane</location>
        <topology evidence="1">Single-pass membrane protein</topology>
    </subcellularLocation>
</comment>
<dbReference type="GO" id="GO:0005886">
    <property type="term" value="C:plasma membrane"/>
    <property type="evidence" value="ECO:0007669"/>
    <property type="project" value="TreeGrafter"/>
</dbReference>
<evidence type="ECO:0000256" key="2">
    <source>
        <dbReference type="ARBA" id="ARBA00022527"/>
    </source>
</evidence>
<evidence type="ECO:0000256" key="7">
    <source>
        <dbReference type="ARBA" id="ARBA00022737"/>
    </source>
</evidence>
<keyword evidence="5 19" id="KW-0812">Transmembrane</keyword>
<feature type="domain" description="Protein kinase" evidence="21">
    <location>
        <begin position="343"/>
        <end position="629"/>
    </location>
</feature>
<evidence type="ECO:0000256" key="6">
    <source>
        <dbReference type="ARBA" id="ARBA00022729"/>
    </source>
</evidence>
<feature type="compositionally biased region" description="Polar residues" evidence="18">
    <location>
        <begin position="642"/>
        <end position="666"/>
    </location>
</feature>
<keyword evidence="2" id="KW-0723">Serine/threonine-protein kinase</keyword>
<dbReference type="Gene3D" id="3.30.200.20">
    <property type="entry name" value="Phosphorylase Kinase, domain 1"/>
    <property type="match status" value="1"/>
</dbReference>
<dbReference type="AlphaFoldDB" id="R0FA04"/>
<dbReference type="GO" id="GO:0005524">
    <property type="term" value="F:ATP binding"/>
    <property type="evidence" value="ECO:0007669"/>
    <property type="project" value="UniProtKB-UniRule"/>
</dbReference>
<dbReference type="GO" id="GO:0006979">
    <property type="term" value="P:response to oxidative stress"/>
    <property type="evidence" value="ECO:0007669"/>
    <property type="project" value="UniProtKB-ARBA"/>
</dbReference>
<evidence type="ECO:0000256" key="1">
    <source>
        <dbReference type="ARBA" id="ARBA00004167"/>
    </source>
</evidence>
<dbReference type="eggNOG" id="ENOG502QWDY">
    <property type="taxonomic scope" value="Eukaryota"/>
</dbReference>
<keyword evidence="3" id="KW-0597">Phosphoprotein</keyword>
<keyword evidence="8 17" id="KW-0547">Nucleotide-binding</keyword>
<evidence type="ECO:0000256" key="4">
    <source>
        <dbReference type="ARBA" id="ARBA00022679"/>
    </source>
</evidence>
<dbReference type="PROSITE" id="PS00107">
    <property type="entry name" value="PROTEIN_KINASE_ATP"/>
    <property type="match status" value="1"/>
</dbReference>
<evidence type="ECO:0000256" key="11">
    <source>
        <dbReference type="ARBA" id="ARBA00022989"/>
    </source>
</evidence>
<feature type="region of interest" description="Disordered" evidence="18">
    <location>
        <begin position="638"/>
        <end position="666"/>
    </location>
</feature>
<dbReference type="InterPro" id="IPR038408">
    <property type="entry name" value="GNK2_sf"/>
</dbReference>
<reference evidence="24" key="1">
    <citation type="journal article" date="2013" name="Nat. Genet.">
        <title>The Capsella rubella genome and the genomic consequences of rapid mating system evolution.</title>
        <authorList>
            <person name="Slotte T."/>
            <person name="Hazzouri K.M."/>
            <person name="Agren J.A."/>
            <person name="Koenig D."/>
            <person name="Maumus F."/>
            <person name="Guo Y.L."/>
            <person name="Steige K."/>
            <person name="Platts A.E."/>
            <person name="Escobar J.S."/>
            <person name="Newman L.K."/>
            <person name="Wang W."/>
            <person name="Mandakova T."/>
            <person name="Vello E."/>
            <person name="Smith L.M."/>
            <person name="Henz S.R."/>
            <person name="Steffen J."/>
            <person name="Takuno S."/>
            <person name="Brandvain Y."/>
            <person name="Coop G."/>
            <person name="Andolfatto P."/>
            <person name="Hu T.T."/>
            <person name="Blanchette M."/>
            <person name="Clark R.M."/>
            <person name="Quesneville H."/>
            <person name="Nordborg M."/>
            <person name="Gaut B.S."/>
            <person name="Lysak M.A."/>
            <person name="Jenkins J."/>
            <person name="Grimwood J."/>
            <person name="Chapman J."/>
            <person name="Prochnik S."/>
            <person name="Shu S."/>
            <person name="Rokhsar D."/>
            <person name="Schmutz J."/>
            <person name="Weigel D."/>
            <person name="Wright S.I."/>
        </authorList>
    </citation>
    <scope>NUCLEOTIDE SEQUENCE [LARGE SCALE GENOMIC DNA]</scope>
    <source>
        <strain evidence="24">cv. Monte Gargano</strain>
    </source>
</reference>
<feature type="chain" id="PRO_5004349982" description="Cysteine-rich receptor-like protein kinase 10" evidence="20">
    <location>
        <begin position="24"/>
        <end position="666"/>
    </location>
</feature>